<organism evidence="3">
    <name type="scientific">Streptomyces sp. SID7499</name>
    <dbReference type="NCBI Taxonomy" id="2706086"/>
    <lineage>
        <taxon>Bacteria</taxon>
        <taxon>Bacillati</taxon>
        <taxon>Actinomycetota</taxon>
        <taxon>Actinomycetes</taxon>
        <taxon>Kitasatosporales</taxon>
        <taxon>Streptomycetaceae</taxon>
        <taxon>Streptomyces</taxon>
    </lineage>
</organism>
<gene>
    <name evidence="3" type="ORF">G3M58_83170</name>
</gene>
<evidence type="ECO:0000259" key="2">
    <source>
        <dbReference type="Pfam" id="PF17940"/>
    </source>
</evidence>
<dbReference type="AlphaFoldDB" id="A0A6G3XTR8"/>
<dbReference type="InterPro" id="IPR009057">
    <property type="entry name" value="Homeodomain-like_sf"/>
</dbReference>
<proteinExistence type="predicted"/>
<feature type="compositionally biased region" description="Basic and acidic residues" evidence="1">
    <location>
        <begin position="222"/>
        <end position="231"/>
    </location>
</feature>
<sequence>MVSNPGRRAALVDAGVEVLARDGARGLTFRAVDAEAGLPVGTASSYFTEHADLLRQIDIRLHVRLAPDPDVVAELMTLPKDRSLVTAFMHDLMVRATRDRTGYLALMELVRRPPGAPELLASYTKSVRGDLEEAMEFHRTAGLPGGDEAVTVLYLTMLGLLLEHLTLPGVLDGALPGVGVPDRLVERIVATVLPEEERAGGTDAQRRLRGLPPRGLLRSGTRGHEWDEGQDRGSAALA</sequence>
<feature type="compositionally biased region" description="Low complexity" evidence="1">
    <location>
        <begin position="210"/>
        <end position="220"/>
    </location>
</feature>
<dbReference type="SUPFAM" id="SSF46689">
    <property type="entry name" value="Homeodomain-like"/>
    <property type="match status" value="1"/>
</dbReference>
<evidence type="ECO:0000256" key="1">
    <source>
        <dbReference type="SAM" id="MobiDB-lite"/>
    </source>
</evidence>
<dbReference type="EMBL" id="JAAGMN010008964">
    <property type="protein sequence ID" value="NEE21057.1"/>
    <property type="molecule type" value="Genomic_DNA"/>
</dbReference>
<dbReference type="Pfam" id="PF17940">
    <property type="entry name" value="TetR_C_31"/>
    <property type="match status" value="1"/>
</dbReference>
<dbReference type="Gene3D" id="1.10.357.10">
    <property type="entry name" value="Tetracycline Repressor, domain 2"/>
    <property type="match status" value="1"/>
</dbReference>
<feature type="region of interest" description="Disordered" evidence="1">
    <location>
        <begin position="199"/>
        <end position="238"/>
    </location>
</feature>
<comment type="caution">
    <text evidence="3">The sequence shown here is derived from an EMBL/GenBank/DDBJ whole genome shotgun (WGS) entry which is preliminary data.</text>
</comment>
<reference evidence="3" key="1">
    <citation type="submission" date="2020-01" db="EMBL/GenBank/DDBJ databases">
        <title>Insect and environment-associated Actinomycetes.</title>
        <authorList>
            <person name="Currrie C."/>
            <person name="Chevrette M."/>
            <person name="Carlson C."/>
            <person name="Stubbendieck R."/>
            <person name="Wendt-Pienkowski E."/>
        </authorList>
    </citation>
    <scope>NUCLEOTIDE SEQUENCE</scope>
    <source>
        <strain evidence="3">SID7499</strain>
    </source>
</reference>
<dbReference type="InterPro" id="IPR041583">
    <property type="entry name" value="TetR_C_31"/>
</dbReference>
<accession>A0A6G3XTR8</accession>
<protein>
    <submittedName>
        <fullName evidence="3">TetR family transcriptional regulator</fullName>
    </submittedName>
</protein>
<feature type="domain" description="Tetracyclin repressor-like C-terminal group 31" evidence="2">
    <location>
        <begin position="81"/>
        <end position="193"/>
    </location>
</feature>
<name>A0A6G3XTR8_9ACTN</name>
<evidence type="ECO:0000313" key="3">
    <source>
        <dbReference type="EMBL" id="NEE21057.1"/>
    </source>
</evidence>